<dbReference type="Proteomes" id="UP000199385">
    <property type="component" value="Chromosome I"/>
</dbReference>
<dbReference type="STRING" id="261654.GA0070611_1883"/>
<keyword evidence="3" id="KW-1133">Transmembrane helix</keyword>
<organism evidence="4 5">
    <name type="scientific">Micromonospora auratinigra</name>
    <dbReference type="NCBI Taxonomy" id="261654"/>
    <lineage>
        <taxon>Bacteria</taxon>
        <taxon>Bacillati</taxon>
        <taxon>Actinomycetota</taxon>
        <taxon>Actinomycetes</taxon>
        <taxon>Micromonosporales</taxon>
        <taxon>Micromonosporaceae</taxon>
        <taxon>Micromonospora</taxon>
    </lineage>
</organism>
<feature type="transmembrane region" description="Helical" evidence="3">
    <location>
        <begin position="167"/>
        <end position="190"/>
    </location>
</feature>
<sequence length="222" mass="22898">MNEPVASETYAAQLRRLAELTARVAAQRAEAHTWYAQQCAAAERAVADAAEEVRRAEAEAVEARAQVERVDAEAAHLWGQLRARTGAGGRRLGDPPGPARDATGDPVPLLHGVRELLDRTRQPGELPGSANPLLVACGVGGAAVAYALGLAARALGHGSGGDLAVGMPVLALVITLLGPLVGLAPARLLADRRHAVLTPRPMLLVAGAGLVTTLLLLTLGAR</sequence>
<feature type="transmembrane region" description="Helical" evidence="3">
    <location>
        <begin position="133"/>
        <end position="155"/>
    </location>
</feature>
<feature type="coiled-coil region" evidence="1">
    <location>
        <begin position="10"/>
        <end position="73"/>
    </location>
</feature>
<evidence type="ECO:0000313" key="4">
    <source>
        <dbReference type="EMBL" id="SBT42165.1"/>
    </source>
</evidence>
<dbReference type="RefSeq" id="WP_091660888.1">
    <property type="nucleotide sequence ID" value="NZ_LT594323.1"/>
</dbReference>
<dbReference type="EMBL" id="LT594323">
    <property type="protein sequence ID" value="SBT42165.1"/>
    <property type="molecule type" value="Genomic_DNA"/>
</dbReference>
<feature type="region of interest" description="Disordered" evidence="2">
    <location>
        <begin position="86"/>
        <end position="106"/>
    </location>
</feature>
<proteinExistence type="predicted"/>
<evidence type="ECO:0000256" key="2">
    <source>
        <dbReference type="SAM" id="MobiDB-lite"/>
    </source>
</evidence>
<evidence type="ECO:0000256" key="3">
    <source>
        <dbReference type="SAM" id="Phobius"/>
    </source>
</evidence>
<evidence type="ECO:0000256" key="1">
    <source>
        <dbReference type="SAM" id="Coils"/>
    </source>
</evidence>
<dbReference type="AlphaFoldDB" id="A0A1A8ZDU7"/>
<reference evidence="5" key="1">
    <citation type="submission" date="2016-06" db="EMBL/GenBank/DDBJ databases">
        <authorList>
            <person name="Varghese N."/>
            <person name="Submissions Spin"/>
        </authorList>
    </citation>
    <scope>NUCLEOTIDE SEQUENCE [LARGE SCALE GENOMIC DNA]</scope>
    <source>
        <strain evidence="5">DSM 44815</strain>
    </source>
</reference>
<gene>
    <name evidence="4" type="ORF">GA0070611_1883</name>
</gene>
<keyword evidence="1" id="KW-0175">Coiled coil</keyword>
<dbReference type="PATRIC" id="fig|261654.4.peg.1916"/>
<keyword evidence="3" id="KW-0472">Membrane</keyword>
<protein>
    <submittedName>
        <fullName evidence="4">Uncharacterized protein</fullName>
    </submittedName>
</protein>
<keyword evidence="3" id="KW-0812">Transmembrane</keyword>
<accession>A0A1A8ZDU7</accession>
<evidence type="ECO:0000313" key="5">
    <source>
        <dbReference type="Proteomes" id="UP000199385"/>
    </source>
</evidence>
<keyword evidence="5" id="KW-1185">Reference proteome</keyword>
<name>A0A1A8ZDU7_9ACTN</name>
<dbReference type="OrthoDB" id="3389487at2"/>
<feature type="transmembrane region" description="Helical" evidence="3">
    <location>
        <begin position="202"/>
        <end position="221"/>
    </location>
</feature>